<evidence type="ECO:0000256" key="6">
    <source>
        <dbReference type="ARBA" id="ARBA00022842"/>
    </source>
</evidence>
<dbReference type="EC" id="3.1.3.25" evidence="7"/>
<keyword evidence="4 7" id="KW-0479">Metal-binding</keyword>
<dbReference type="PRINTS" id="PR00377">
    <property type="entry name" value="IMPHPHTASES"/>
</dbReference>
<name>A0ABT7YBL9_9BACT</name>
<dbReference type="InterPro" id="IPR033942">
    <property type="entry name" value="IMPase"/>
</dbReference>
<dbReference type="GO" id="GO:0016787">
    <property type="term" value="F:hydrolase activity"/>
    <property type="evidence" value="ECO:0007669"/>
    <property type="project" value="UniProtKB-KW"/>
</dbReference>
<evidence type="ECO:0000256" key="1">
    <source>
        <dbReference type="ARBA" id="ARBA00001033"/>
    </source>
</evidence>
<dbReference type="InterPro" id="IPR000760">
    <property type="entry name" value="Inositol_monophosphatase-like"/>
</dbReference>
<dbReference type="EMBL" id="JAUEPH010000003">
    <property type="protein sequence ID" value="MDN3203846.1"/>
    <property type="molecule type" value="Genomic_DNA"/>
</dbReference>
<dbReference type="CDD" id="cd01639">
    <property type="entry name" value="IMPase"/>
    <property type="match status" value="1"/>
</dbReference>
<protein>
    <recommendedName>
        <fullName evidence="7">Inositol-1-monophosphatase</fullName>
        <ecNumber evidence="7">3.1.3.25</ecNumber>
    </recommendedName>
</protein>
<dbReference type="PANTHER" id="PTHR20854">
    <property type="entry name" value="INOSITOL MONOPHOSPHATASE"/>
    <property type="match status" value="1"/>
</dbReference>
<evidence type="ECO:0000256" key="4">
    <source>
        <dbReference type="ARBA" id="ARBA00022723"/>
    </source>
</evidence>
<gene>
    <name evidence="8" type="ORF">QVH07_06780</name>
</gene>
<comment type="catalytic activity">
    <reaction evidence="1 7">
        <text>a myo-inositol phosphate + H2O = myo-inositol + phosphate</text>
        <dbReference type="Rhea" id="RHEA:24056"/>
        <dbReference type="ChEBI" id="CHEBI:15377"/>
        <dbReference type="ChEBI" id="CHEBI:17268"/>
        <dbReference type="ChEBI" id="CHEBI:43474"/>
        <dbReference type="ChEBI" id="CHEBI:84139"/>
        <dbReference type="EC" id="3.1.3.25"/>
    </reaction>
</comment>
<keyword evidence="9" id="KW-1185">Reference proteome</keyword>
<evidence type="ECO:0000256" key="2">
    <source>
        <dbReference type="ARBA" id="ARBA00001946"/>
    </source>
</evidence>
<dbReference type="PROSITE" id="PS00629">
    <property type="entry name" value="IMP_1"/>
    <property type="match status" value="1"/>
</dbReference>
<proteinExistence type="inferred from homology"/>
<organism evidence="8 9">
    <name type="scientific">Algoriphagus sediminis</name>
    <dbReference type="NCBI Taxonomy" id="3057113"/>
    <lineage>
        <taxon>Bacteria</taxon>
        <taxon>Pseudomonadati</taxon>
        <taxon>Bacteroidota</taxon>
        <taxon>Cytophagia</taxon>
        <taxon>Cytophagales</taxon>
        <taxon>Cyclobacteriaceae</taxon>
        <taxon>Algoriphagus</taxon>
    </lineage>
</organism>
<dbReference type="PRINTS" id="PR01959">
    <property type="entry name" value="SBIMPHPHTASE"/>
</dbReference>
<evidence type="ECO:0000256" key="3">
    <source>
        <dbReference type="ARBA" id="ARBA00009759"/>
    </source>
</evidence>
<comment type="cofactor">
    <cofactor evidence="2 7">
        <name>Mg(2+)</name>
        <dbReference type="ChEBI" id="CHEBI:18420"/>
    </cofactor>
</comment>
<dbReference type="Gene3D" id="3.40.190.80">
    <property type="match status" value="1"/>
</dbReference>
<dbReference type="SUPFAM" id="SSF56655">
    <property type="entry name" value="Carbohydrate phosphatase"/>
    <property type="match status" value="1"/>
</dbReference>
<dbReference type="PROSITE" id="PS00630">
    <property type="entry name" value="IMP_2"/>
    <property type="match status" value="1"/>
</dbReference>
<dbReference type="InterPro" id="IPR022337">
    <property type="entry name" value="Inositol_monophosphatase_SuhB"/>
</dbReference>
<dbReference type="PANTHER" id="PTHR20854:SF4">
    <property type="entry name" value="INOSITOL-1-MONOPHOSPHATASE-RELATED"/>
    <property type="match status" value="1"/>
</dbReference>
<dbReference type="InterPro" id="IPR020583">
    <property type="entry name" value="Inositol_monoP_metal-BS"/>
</dbReference>
<dbReference type="RefSeq" id="WP_289999404.1">
    <property type="nucleotide sequence ID" value="NZ_JAUEPH010000003.1"/>
</dbReference>
<dbReference type="Proteomes" id="UP001171916">
    <property type="component" value="Unassembled WGS sequence"/>
</dbReference>
<reference evidence="8" key="1">
    <citation type="submission" date="2023-06" db="EMBL/GenBank/DDBJ databases">
        <title>Robiginitalea aurantiacus sp. nov. and Algoriphagus sediminis sp. nov., isolated from coastal sediment.</title>
        <authorList>
            <person name="Zhou Z.Y."/>
            <person name="An J."/>
            <person name="Jia Y.W."/>
            <person name="Du Z.J."/>
        </authorList>
    </citation>
    <scope>NUCLEOTIDE SEQUENCE</scope>
    <source>
        <strain evidence="8">C2-7</strain>
    </source>
</reference>
<evidence type="ECO:0000256" key="5">
    <source>
        <dbReference type="ARBA" id="ARBA00022801"/>
    </source>
</evidence>
<comment type="similarity">
    <text evidence="3 7">Belongs to the inositol monophosphatase superfamily.</text>
</comment>
<keyword evidence="5 7" id="KW-0378">Hydrolase</keyword>
<accession>A0ABT7YBL9</accession>
<dbReference type="Pfam" id="PF00459">
    <property type="entry name" value="Inositol_P"/>
    <property type="match status" value="1"/>
</dbReference>
<dbReference type="Gene3D" id="3.30.540.10">
    <property type="entry name" value="Fructose-1,6-Bisphosphatase, subunit A, domain 1"/>
    <property type="match status" value="1"/>
</dbReference>
<evidence type="ECO:0000313" key="9">
    <source>
        <dbReference type="Proteomes" id="UP001171916"/>
    </source>
</evidence>
<evidence type="ECO:0000256" key="7">
    <source>
        <dbReference type="RuleBase" id="RU364068"/>
    </source>
</evidence>
<keyword evidence="6 7" id="KW-0460">Magnesium</keyword>
<dbReference type="InterPro" id="IPR020550">
    <property type="entry name" value="Inositol_monophosphatase_CS"/>
</dbReference>
<comment type="caution">
    <text evidence="8">The sequence shown here is derived from an EMBL/GenBank/DDBJ whole genome shotgun (WGS) entry which is preliminary data.</text>
</comment>
<evidence type="ECO:0000313" key="8">
    <source>
        <dbReference type="EMBL" id="MDN3203846.1"/>
    </source>
</evidence>
<sequence length="268" mass="29510">MTFSEVQLDQLLKITIEIAKKAGSFIRKERENFDLSAIEHKGFNDLVSYVDKEAEQIIVDGLGELLPDAGFITEEGTKTTRSKSLNWIIDPLDGTTNFIHALPVFSVSIALELNGEVILGVVYEVNRDECFSARKGGGAFCNDKKISVSSAPDLSASLLATGFPYYDFEQIDKYLDALKSLMQKTHGLRRMGSAAVDLAYVACGRFEGYFEYNLNSYDVAGGIILVQEAGGQVTDFGGGDNFLFGREVVASNKNIHSEFLENVKTIWT</sequence>